<dbReference type="Proteomes" id="UP000026915">
    <property type="component" value="Chromosome 2"/>
</dbReference>
<sequence length="66" mass="7730">MAKLIDGKDKKERGRNQGQRRLKGSKRQFLGWKERRWAMIDNARRWSTTGLVVKIWFVGVEGQALS</sequence>
<organism evidence="2 3">
    <name type="scientific">Theobroma cacao</name>
    <name type="common">Cacao</name>
    <name type="synonym">Cocoa</name>
    <dbReference type="NCBI Taxonomy" id="3641"/>
    <lineage>
        <taxon>Eukaryota</taxon>
        <taxon>Viridiplantae</taxon>
        <taxon>Streptophyta</taxon>
        <taxon>Embryophyta</taxon>
        <taxon>Tracheophyta</taxon>
        <taxon>Spermatophyta</taxon>
        <taxon>Magnoliopsida</taxon>
        <taxon>eudicotyledons</taxon>
        <taxon>Gunneridae</taxon>
        <taxon>Pentapetalae</taxon>
        <taxon>rosids</taxon>
        <taxon>malvids</taxon>
        <taxon>Malvales</taxon>
        <taxon>Malvaceae</taxon>
        <taxon>Byttnerioideae</taxon>
        <taxon>Theobroma</taxon>
    </lineage>
</organism>
<feature type="region of interest" description="Disordered" evidence="1">
    <location>
        <begin position="1"/>
        <end position="26"/>
    </location>
</feature>
<feature type="compositionally biased region" description="Basic and acidic residues" evidence="1">
    <location>
        <begin position="1"/>
        <end position="15"/>
    </location>
</feature>
<name>A0A061E1D4_THECC</name>
<evidence type="ECO:0000313" key="2">
    <source>
        <dbReference type="EMBL" id="EOX98131.1"/>
    </source>
</evidence>
<dbReference type="InParanoid" id="A0A061E1D4"/>
<evidence type="ECO:0000313" key="3">
    <source>
        <dbReference type="Proteomes" id="UP000026915"/>
    </source>
</evidence>
<proteinExistence type="predicted"/>
<dbReference type="Gramene" id="EOX98131">
    <property type="protein sequence ID" value="EOX98131"/>
    <property type="gene ID" value="TCM_006966"/>
</dbReference>
<dbReference type="AlphaFoldDB" id="A0A061E1D4"/>
<reference evidence="2 3" key="1">
    <citation type="journal article" date="2013" name="Genome Biol.">
        <title>The genome sequence of the most widely cultivated cacao type and its use to identify candidate genes regulating pod color.</title>
        <authorList>
            <person name="Motamayor J.C."/>
            <person name="Mockaitis K."/>
            <person name="Schmutz J."/>
            <person name="Haiminen N."/>
            <person name="Iii D.L."/>
            <person name="Cornejo O."/>
            <person name="Findley S.D."/>
            <person name="Zheng P."/>
            <person name="Utro F."/>
            <person name="Royaert S."/>
            <person name="Saski C."/>
            <person name="Jenkins J."/>
            <person name="Podicheti R."/>
            <person name="Zhao M."/>
            <person name="Scheffler B.E."/>
            <person name="Stack J.C."/>
            <person name="Feltus F.A."/>
            <person name="Mustiga G.M."/>
            <person name="Amores F."/>
            <person name="Phillips W."/>
            <person name="Marelli J.P."/>
            <person name="May G.D."/>
            <person name="Shapiro H."/>
            <person name="Ma J."/>
            <person name="Bustamante C.D."/>
            <person name="Schnell R.J."/>
            <person name="Main D."/>
            <person name="Gilbert D."/>
            <person name="Parida L."/>
            <person name="Kuhn D.N."/>
        </authorList>
    </citation>
    <scope>NUCLEOTIDE SEQUENCE [LARGE SCALE GENOMIC DNA]</scope>
    <source>
        <strain evidence="3">cv. Matina 1-6</strain>
    </source>
</reference>
<accession>A0A061E1D4</accession>
<dbReference type="EMBL" id="CM001880">
    <property type="protein sequence ID" value="EOX98131.1"/>
    <property type="molecule type" value="Genomic_DNA"/>
</dbReference>
<keyword evidence="3" id="KW-1185">Reference proteome</keyword>
<gene>
    <name evidence="2" type="ORF">TCM_006966</name>
</gene>
<evidence type="ECO:0000256" key="1">
    <source>
        <dbReference type="SAM" id="MobiDB-lite"/>
    </source>
</evidence>
<dbReference type="HOGENOM" id="CLU_2836355_0_0_1"/>
<protein>
    <submittedName>
        <fullName evidence="2">Uncharacterized protein</fullName>
    </submittedName>
</protein>